<reference evidence="3" key="1">
    <citation type="journal article" date="2019" name="Int. J. Syst. Evol. Microbiol.">
        <title>The Global Catalogue of Microorganisms (GCM) 10K type strain sequencing project: providing services to taxonomists for standard genome sequencing and annotation.</title>
        <authorList>
            <consortium name="The Broad Institute Genomics Platform"/>
            <consortium name="The Broad Institute Genome Sequencing Center for Infectious Disease"/>
            <person name="Wu L."/>
            <person name="Ma J."/>
        </authorList>
    </citation>
    <scope>NUCLEOTIDE SEQUENCE [LARGE SCALE GENOMIC DNA]</scope>
    <source>
        <strain evidence="3">JCM 17021</strain>
    </source>
</reference>
<evidence type="ECO:0000259" key="1">
    <source>
        <dbReference type="Pfam" id="PF00561"/>
    </source>
</evidence>
<keyword evidence="2" id="KW-0378">Hydrolase</keyword>
<dbReference type="SUPFAM" id="SSF53474">
    <property type="entry name" value="alpha/beta-Hydrolases"/>
    <property type="match status" value="1"/>
</dbReference>
<dbReference type="InterPro" id="IPR000073">
    <property type="entry name" value="AB_hydrolase_1"/>
</dbReference>
<dbReference type="Proteomes" id="UP001501803">
    <property type="component" value="Unassembled WGS sequence"/>
</dbReference>
<dbReference type="Pfam" id="PF00561">
    <property type="entry name" value="Abhydrolase_1"/>
    <property type="match status" value="1"/>
</dbReference>
<protein>
    <submittedName>
        <fullName evidence="2">Alpha/beta hydrolase</fullName>
    </submittedName>
</protein>
<name>A0ABP7L7Z5_9MICO</name>
<dbReference type="PANTHER" id="PTHR43329">
    <property type="entry name" value="EPOXIDE HYDROLASE"/>
    <property type="match status" value="1"/>
</dbReference>
<proteinExistence type="predicted"/>
<organism evidence="2 3">
    <name type="scientific">Leifsonia kafniensis</name>
    <dbReference type="NCBI Taxonomy" id="475957"/>
    <lineage>
        <taxon>Bacteria</taxon>
        <taxon>Bacillati</taxon>
        <taxon>Actinomycetota</taxon>
        <taxon>Actinomycetes</taxon>
        <taxon>Micrococcales</taxon>
        <taxon>Microbacteriaceae</taxon>
        <taxon>Leifsonia</taxon>
    </lineage>
</organism>
<gene>
    <name evidence="2" type="ORF">GCM10022381_41750</name>
</gene>
<dbReference type="RefSeq" id="WP_345069869.1">
    <property type="nucleotide sequence ID" value="NZ_BAABCN010000018.1"/>
</dbReference>
<dbReference type="Gene3D" id="3.40.50.1820">
    <property type="entry name" value="alpha/beta hydrolase"/>
    <property type="match status" value="1"/>
</dbReference>
<comment type="caution">
    <text evidence="2">The sequence shown here is derived from an EMBL/GenBank/DDBJ whole genome shotgun (WGS) entry which is preliminary data.</text>
</comment>
<dbReference type="EMBL" id="BAABCN010000018">
    <property type="protein sequence ID" value="GAA3895891.1"/>
    <property type="molecule type" value="Genomic_DNA"/>
</dbReference>
<evidence type="ECO:0000313" key="3">
    <source>
        <dbReference type="Proteomes" id="UP001501803"/>
    </source>
</evidence>
<dbReference type="InterPro" id="IPR029058">
    <property type="entry name" value="AB_hydrolase_fold"/>
</dbReference>
<evidence type="ECO:0000313" key="2">
    <source>
        <dbReference type="EMBL" id="GAA3895891.1"/>
    </source>
</evidence>
<keyword evidence="3" id="KW-1185">Reference proteome</keyword>
<dbReference type="GO" id="GO:0016787">
    <property type="term" value="F:hydrolase activity"/>
    <property type="evidence" value="ECO:0007669"/>
    <property type="project" value="UniProtKB-KW"/>
</dbReference>
<sequence>MTHSTVISGPGSVTAVPHLPAGFTDDFTSSLVDTGRVRLHVVSGGTGPALLLLAGWPQTWYAWRHVMPALAEHFTVVAAEPRGVGLSDKPDDGYDTGSLARDMVGLMAALGHTRFTMVGHDIGMWTAYAIAADHPNVLERIIVAEAAIPGLTPSAPIFSNDLVNSKLWNFGFNRLPALNETLVRGHEYEFFSEQFRTKAGTPDALPEHAIREYVNAITRDPEGLHTSFEFYRALATTMEQNIERQLSPITLPVLAIGGALGLGEGVGTTMRLAGTDVTTLLIDGAGHYPAEENPEAMIEAILTFQ</sequence>
<accession>A0ABP7L7Z5</accession>
<feature type="domain" description="AB hydrolase-1" evidence="1">
    <location>
        <begin position="48"/>
        <end position="294"/>
    </location>
</feature>